<dbReference type="EMBL" id="JAMZMM010000730">
    <property type="protein sequence ID" value="MCP2732674.1"/>
    <property type="molecule type" value="Genomic_DNA"/>
</dbReference>
<keyword evidence="2" id="KW-1003">Cell membrane</keyword>
<dbReference type="Pfam" id="PF03739">
    <property type="entry name" value="LptF_LptG"/>
    <property type="match status" value="1"/>
</dbReference>
<keyword evidence="5 6" id="KW-0472">Membrane</keyword>
<feature type="transmembrane region" description="Helical" evidence="6">
    <location>
        <begin position="365"/>
        <end position="384"/>
    </location>
</feature>
<feature type="transmembrane region" description="Helical" evidence="6">
    <location>
        <begin position="69"/>
        <end position="91"/>
    </location>
</feature>
<evidence type="ECO:0000256" key="4">
    <source>
        <dbReference type="ARBA" id="ARBA00022989"/>
    </source>
</evidence>
<evidence type="ECO:0000256" key="1">
    <source>
        <dbReference type="ARBA" id="ARBA00004651"/>
    </source>
</evidence>
<accession>A0AAE3KQN5</accession>
<reference evidence="7" key="1">
    <citation type="submission" date="2022-06" db="EMBL/GenBank/DDBJ databases">
        <title>New cyanobacteria of genus Symplocastrum in benthos of Lake Baikal.</title>
        <authorList>
            <person name="Sorokovikova E."/>
            <person name="Tikhonova I."/>
            <person name="Krasnopeev A."/>
            <person name="Evseev P."/>
            <person name="Gladkikh A."/>
            <person name="Belykh O."/>
        </authorList>
    </citation>
    <scope>NUCLEOTIDE SEQUENCE</scope>
    <source>
        <strain evidence="7">BBK-W-15</strain>
    </source>
</reference>
<organism evidence="7 8">
    <name type="scientific">Limnofasciculus baicalensis BBK-W-15</name>
    <dbReference type="NCBI Taxonomy" id="2699891"/>
    <lineage>
        <taxon>Bacteria</taxon>
        <taxon>Bacillati</taxon>
        <taxon>Cyanobacteriota</taxon>
        <taxon>Cyanophyceae</taxon>
        <taxon>Coleofasciculales</taxon>
        <taxon>Coleofasciculaceae</taxon>
        <taxon>Limnofasciculus</taxon>
        <taxon>Limnofasciculus baicalensis</taxon>
    </lineage>
</organism>
<dbReference type="InterPro" id="IPR005495">
    <property type="entry name" value="LptG/LptF_permease"/>
</dbReference>
<name>A0AAE3KQN5_9CYAN</name>
<gene>
    <name evidence="7" type="ORF">NJ959_30030</name>
</gene>
<dbReference type="AlphaFoldDB" id="A0AAE3KQN5"/>
<keyword evidence="4 6" id="KW-1133">Transmembrane helix</keyword>
<dbReference type="GO" id="GO:0043190">
    <property type="term" value="C:ATP-binding cassette (ABC) transporter complex"/>
    <property type="evidence" value="ECO:0007669"/>
    <property type="project" value="TreeGrafter"/>
</dbReference>
<evidence type="ECO:0000313" key="8">
    <source>
        <dbReference type="Proteomes" id="UP001204953"/>
    </source>
</evidence>
<keyword evidence="3 6" id="KW-0812">Transmembrane</keyword>
<dbReference type="RefSeq" id="WP_254015375.1">
    <property type="nucleotide sequence ID" value="NZ_JAMZMM010000730.1"/>
</dbReference>
<sequence>MTVGKSQSILSLIPGLSVMDRYIITELIPPFLFGMGMFSSVGVTIGSLFDLMRKAVDEGLPATLVLKVLLLSLPQFMAYAFPTSVLLATLLTYSRLSSDSELIALRSCGVSIYRLVLPAIILSLIVTGMTFVFNEYVVPAANYQATQTLEQALNKEKPSFQERNIFYREFGDVEQSNGNKETVLKRIFYAQEFDGERMKGLTILDWSEKSINQIVTAQSAIWNIAESTWDFFDGTIYLIAPDASYRNILRFQHQKLQLPRTPLDLANQGRDYDEMNISQSKERLKLELLTGDEQKIRKLLIRINQKIALPFACLVFGLVGGSLGNSPQRTNKATGFGISVLVIFVYYMLMAVGDALGLSNYLPPVVAAWLPNLLGFGAGGFLLFKAAQ</sequence>
<proteinExistence type="predicted"/>
<dbReference type="Proteomes" id="UP001204953">
    <property type="component" value="Unassembled WGS sequence"/>
</dbReference>
<evidence type="ECO:0000256" key="6">
    <source>
        <dbReference type="SAM" id="Phobius"/>
    </source>
</evidence>
<comment type="caution">
    <text evidence="7">The sequence shown here is derived from an EMBL/GenBank/DDBJ whole genome shotgun (WGS) entry which is preliminary data.</text>
</comment>
<feature type="transmembrane region" description="Helical" evidence="6">
    <location>
        <begin position="307"/>
        <end position="324"/>
    </location>
</feature>
<dbReference type="PANTHER" id="PTHR33529">
    <property type="entry name" value="SLR0882 PROTEIN-RELATED"/>
    <property type="match status" value="1"/>
</dbReference>
<keyword evidence="8" id="KW-1185">Reference proteome</keyword>
<comment type="subcellular location">
    <subcellularLocation>
        <location evidence="1">Cell membrane</location>
        <topology evidence="1">Multi-pass membrane protein</topology>
    </subcellularLocation>
</comment>
<evidence type="ECO:0000256" key="3">
    <source>
        <dbReference type="ARBA" id="ARBA00022692"/>
    </source>
</evidence>
<feature type="transmembrane region" description="Helical" evidence="6">
    <location>
        <begin position="336"/>
        <end position="353"/>
    </location>
</feature>
<feature type="transmembrane region" description="Helical" evidence="6">
    <location>
        <begin position="27"/>
        <end position="49"/>
    </location>
</feature>
<protein>
    <submittedName>
        <fullName evidence="7">LptF/LptG family permease</fullName>
    </submittedName>
</protein>
<feature type="transmembrane region" description="Helical" evidence="6">
    <location>
        <begin position="112"/>
        <end position="133"/>
    </location>
</feature>
<evidence type="ECO:0000256" key="5">
    <source>
        <dbReference type="ARBA" id="ARBA00023136"/>
    </source>
</evidence>
<dbReference type="PANTHER" id="PTHR33529:SF6">
    <property type="entry name" value="YJGP_YJGQ FAMILY PERMEASE"/>
    <property type="match status" value="1"/>
</dbReference>
<evidence type="ECO:0000313" key="7">
    <source>
        <dbReference type="EMBL" id="MCP2732674.1"/>
    </source>
</evidence>
<dbReference type="GO" id="GO:0015920">
    <property type="term" value="P:lipopolysaccharide transport"/>
    <property type="evidence" value="ECO:0007669"/>
    <property type="project" value="TreeGrafter"/>
</dbReference>
<evidence type="ECO:0000256" key="2">
    <source>
        <dbReference type="ARBA" id="ARBA00022475"/>
    </source>
</evidence>